<feature type="chain" id="PRO_5011568076" evidence="1">
    <location>
        <begin position="33"/>
        <end position="128"/>
    </location>
</feature>
<evidence type="ECO:0000313" key="2">
    <source>
        <dbReference type="EMBL" id="SNY87795.1"/>
    </source>
</evidence>
<evidence type="ECO:0000313" key="3">
    <source>
        <dbReference type="Proteomes" id="UP000219565"/>
    </source>
</evidence>
<dbReference type="STRING" id="1379680.GCA_001612615_03094"/>
<dbReference type="EMBL" id="OBEG01000005">
    <property type="protein sequence ID" value="SNY87795.1"/>
    <property type="molecule type" value="Genomic_DNA"/>
</dbReference>
<dbReference type="Proteomes" id="UP000219565">
    <property type="component" value="Unassembled WGS sequence"/>
</dbReference>
<gene>
    <name evidence="2" type="ORF">SAMN04244553_4750</name>
</gene>
<organism evidence="2 3">
    <name type="scientific">Nocardia amikacinitolerans</name>
    <dbReference type="NCBI Taxonomy" id="756689"/>
    <lineage>
        <taxon>Bacteria</taxon>
        <taxon>Bacillati</taxon>
        <taxon>Actinomycetota</taxon>
        <taxon>Actinomycetes</taxon>
        <taxon>Mycobacteriales</taxon>
        <taxon>Nocardiaceae</taxon>
        <taxon>Nocardia</taxon>
    </lineage>
</organism>
<dbReference type="InterPro" id="IPR038378">
    <property type="entry name" value="MHB_sf"/>
</dbReference>
<dbReference type="PROSITE" id="PS51318">
    <property type="entry name" value="TAT"/>
    <property type="match status" value="1"/>
</dbReference>
<dbReference type="AlphaFoldDB" id="A0A285LSC3"/>
<sequence length="128" mass="13752">MNSFRRRTGLAALAAGGMATVAVLLSPAVASADPTELVGPLLNSDCTFAQVDAALHDRAPQLAAMLDANPTQKAELQRRFDQPVEQRRAEFQRLLAENPEAAREAENDPRAAGLRQTIEAVAATCHNY</sequence>
<dbReference type="InterPro" id="IPR032407">
    <property type="entry name" value="MHB"/>
</dbReference>
<keyword evidence="3" id="KW-1185">Reference proteome</keyword>
<keyword evidence="1" id="KW-0732">Signal</keyword>
<dbReference type="NCBIfam" id="TIGR04529">
    <property type="entry name" value="MTB_hemophore"/>
    <property type="match status" value="1"/>
</dbReference>
<proteinExistence type="predicted"/>
<dbReference type="Gene3D" id="1.20.20.20">
    <property type="entry name" value="Haemophore, haem-binding domain"/>
    <property type="match status" value="1"/>
</dbReference>
<dbReference type="RefSeq" id="WP_067785520.1">
    <property type="nucleotide sequence ID" value="NZ_JAMTCU010000011.1"/>
</dbReference>
<name>A0A285LSC3_9NOCA</name>
<accession>A0A285LSC3</accession>
<dbReference type="OrthoDB" id="4569120at2"/>
<reference evidence="2 3" key="1">
    <citation type="submission" date="2017-09" db="EMBL/GenBank/DDBJ databases">
        <authorList>
            <person name="Ehlers B."/>
            <person name="Leendertz F.H."/>
        </authorList>
    </citation>
    <scope>NUCLEOTIDE SEQUENCE [LARGE SCALE GENOMIC DNA]</scope>
    <source>
        <strain evidence="2 3">DSM 45537</strain>
    </source>
</reference>
<evidence type="ECO:0000256" key="1">
    <source>
        <dbReference type="SAM" id="SignalP"/>
    </source>
</evidence>
<dbReference type="GO" id="GO:0020037">
    <property type="term" value="F:heme binding"/>
    <property type="evidence" value="ECO:0007669"/>
    <property type="project" value="InterPro"/>
</dbReference>
<feature type="signal peptide" evidence="1">
    <location>
        <begin position="1"/>
        <end position="32"/>
    </location>
</feature>
<protein>
    <submittedName>
        <fullName evidence="2">Hemophore-related protein, Rv0203/Rv1174c family</fullName>
    </submittedName>
</protein>
<dbReference type="InterPro" id="IPR006311">
    <property type="entry name" value="TAT_signal"/>
</dbReference>